<protein>
    <submittedName>
        <fullName evidence="1">Uncharacterized protein</fullName>
    </submittedName>
</protein>
<name>A0ABW4JAE9_9LACO</name>
<evidence type="ECO:0000313" key="1">
    <source>
        <dbReference type="EMBL" id="MFD1671887.1"/>
    </source>
</evidence>
<accession>A0ABW4JAE9</accession>
<organism evidence="1 2">
    <name type="scientific">Agrilactobacillus yilanensis</name>
    <dbReference type="NCBI Taxonomy" id="2485997"/>
    <lineage>
        <taxon>Bacteria</taxon>
        <taxon>Bacillati</taxon>
        <taxon>Bacillota</taxon>
        <taxon>Bacilli</taxon>
        <taxon>Lactobacillales</taxon>
        <taxon>Lactobacillaceae</taxon>
        <taxon>Agrilactobacillus</taxon>
    </lineage>
</organism>
<reference evidence="2" key="1">
    <citation type="journal article" date="2019" name="Int. J. Syst. Evol. Microbiol.">
        <title>The Global Catalogue of Microorganisms (GCM) 10K type strain sequencing project: providing services to taxonomists for standard genome sequencing and annotation.</title>
        <authorList>
            <consortium name="The Broad Institute Genomics Platform"/>
            <consortium name="The Broad Institute Genome Sequencing Center for Infectious Disease"/>
            <person name="Wu L."/>
            <person name="Ma J."/>
        </authorList>
    </citation>
    <scope>NUCLEOTIDE SEQUENCE [LARGE SCALE GENOMIC DNA]</scope>
    <source>
        <strain evidence="2">CCM 8896</strain>
    </source>
</reference>
<dbReference type="RefSeq" id="WP_225423660.1">
    <property type="nucleotide sequence ID" value="NZ_JBHTOP010000022.1"/>
</dbReference>
<evidence type="ECO:0000313" key="2">
    <source>
        <dbReference type="Proteomes" id="UP001597267"/>
    </source>
</evidence>
<sequence length="87" mass="10239">MTNPIDQAQMTTGDFQRLLQIALSDLSIRRTLMENQIHQLEEAPHTLEQENAIDQLDQQIQRIATDYRHYQRFVDPELAAKIKVDYD</sequence>
<comment type="caution">
    <text evidence="1">The sequence shown here is derived from an EMBL/GenBank/DDBJ whole genome shotgun (WGS) entry which is preliminary data.</text>
</comment>
<gene>
    <name evidence="1" type="ORF">ACFQ5M_07265</name>
</gene>
<keyword evidence="2" id="KW-1185">Reference proteome</keyword>
<dbReference type="EMBL" id="JBHTOP010000022">
    <property type="protein sequence ID" value="MFD1671887.1"/>
    <property type="molecule type" value="Genomic_DNA"/>
</dbReference>
<proteinExistence type="predicted"/>
<dbReference type="Proteomes" id="UP001597267">
    <property type="component" value="Unassembled WGS sequence"/>
</dbReference>